<dbReference type="InterPro" id="IPR002123">
    <property type="entry name" value="Plipid/glycerol_acylTrfase"/>
</dbReference>
<keyword evidence="9" id="KW-1185">Reference proteome</keyword>
<reference evidence="8" key="1">
    <citation type="submission" date="2021-03" db="EMBL/GenBank/DDBJ databases">
        <title>Fibrella sp. HMF5335 genome sequencing and assembly.</title>
        <authorList>
            <person name="Kang H."/>
            <person name="Kim H."/>
            <person name="Bae S."/>
            <person name="Joh K."/>
        </authorList>
    </citation>
    <scope>NUCLEOTIDE SEQUENCE</scope>
    <source>
        <strain evidence="8">HMF5335</strain>
    </source>
</reference>
<dbReference type="CDD" id="cd07989">
    <property type="entry name" value="LPLAT_AGPAT-like"/>
    <property type="match status" value="1"/>
</dbReference>
<proteinExistence type="predicted"/>
<evidence type="ECO:0000256" key="4">
    <source>
        <dbReference type="ARBA" id="ARBA00023098"/>
    </source>
</evidence>
<evidence type="ECO:0000256" key="3">
    <source>
        <dbReference type="ARBA" id="ARBA00022679"/>
    </source>
</evidence>
<comment type="caution">
    <text evidence="8">The sequence shown here is derived from an EMBL/GenBank/DDBJ whole genome shotgun (WGS) entry which is preliminary data.</text>
</comment>
<comment type="pathway">
    <text evidence="1">Lipid metabolism.</text>
</comment>
<keyword evidence="2" id="KW-0444">Lipid biosynthesis</keyword>
<dbReference type="AlphaFoldDB" id="A0A939GFY5"/>
<dbReference type="SUPFAM" id="SSF69593">
    <property type="entry name" value="Glycerol-3-phosphate (1)-acyltransferase"/>
    <property type="match status" value="1"/>
</dbReference>
<dbReference type="GO" id="GO:0003841">
    <property type="term" value="F:1-acylglycerol-3-phosphate O-acyltransferase activity"/>
    <property type="evidence" value="ECO:0007669"/>
    <property type="project" value="TreeGrafter"/>
</dbReference>
<keyword evidence="5 8" id="KW-0012">Acyltransferase</keyword>
<protein>
    <submittedName>
        <fullName evidence="8">1-acyl-sn-glycerol-3-phosphate acyltransferase</fullName>
    </submittedName>
</protein>
<keyword evidence="3" id="KW-0808">Transferase</keyword>
<evidence type="ECO:0000256" key="2">
    <source>
        <dbReference type="ARBA" id="ARBA00022516"/>
    </source>
</evidence>
<organism evidence="8 9">
    <name type="scientific">Fibrella rubiginis</name>
    <dbReference type="NCBI Taxonomy" id="2817060"/>
    <lineage>
        <taxon>Bacteria</taxon>
        <taxon>Pseudomonadati</taxon>
        <taxon>Bacteroidota</taxon>
        <taxon>Cytophagia</taxon>
        <taxon>Cytophagales</taxon>
        <taxon>Spirosomataceae</taxon>
        <taxon>Fibrella</taxon>
    </lineage>
</organism>
<gene>
    <name evidence="8" type="ORF">J2I47_11025</name>
</gene>
<dbReference type="GO" id="GO:0006654">
    <property type="term" value="P:phosphatidic acid biosynthetic process"/>
    <property type="evidence" value="ECO:0007669"/>
    <property type="project" value="TreeGrafter"/>
</dbReference>
<evidence type="ECO:0000313" key="8">
    <source>
        <dbReference type="EMBL" id="MBO0937078.1"/>
    </source>
</evidence>
<dbReference type="Proteomes" id="UP000664034">
    <property type="component" value="Unassembled WGS sequence"/>
</dbReference>
<feature type="domain" description="Phospholipid/glycerol acyltransferase" evidence="7">
    <location>
        <begin position="76"/>
        <end position="195"/>
    </location>
</feature>
<dbReference type="EMBL" id="JAFMYV010000004">
    <property type="protein sequence ID" value="MBO0937078.1"/>
    <property type="molecule type" value="Genomic_DNA"/>
</dbReference>
<dbReference type="SMART" id="SM00563">
    <property type="entry name" value="PlsC"/>
    <property type="match status" value="1"/>
</dbReference>
<evidence type="ECO:0000256" key="5">
    <source>
        <dbReference type="ARBA" id="ARBA00023315"/>
    </source>
</evidence>
<dbReference type="Pfam" id="PF01553">
    <property type="entry name" value="Acyltransferase"/>
    <property type="match status" value="1"/>
</dbReference>
<dbReference type="PANTHER" id="PTHR10434:SF64">
    <property type="entry name" value="1-ACYL-SN-GLYCEROL-3-PHOSPHATE ACYLTRANSFERASE-RELATED"/>
    <property type="match status" value="1"/>
</dbReference>
<evidence type="ECO:0000313" key="9">
    <source>
        <dbReference type="Proteomes" id="UP000664034"/>
    </source>
</evidence>
<name>A0A939GFY5_9BACT</name>
<accession>A0A939GFY5</accession>
<dbReference type="PANTHER" id="PTHR10434">
    <property type="entry name" value="1-ACYL-SN-GLYCEROL-3-PHOSPHATE ACYLTRANSFERASE"/>
    <property type="match status" value="1"/>
</dbReference>
<evidence type="ECO:0000256" key="6">
    <source>
        <dbReference type="SAM" id="Phobius"/>
    </source>
</evidence>
<keyword evidence="6" id="KW-0472">Membrane</keyword>
<keyword evidence="6" id="KW-1133">Transmembrane helix</keyword>
<keyword evidence="4" id="KW-0443">Lipid metabolism</keyword>
<evidence type="ECO:0000256" key="1">
    <source>
        <dbReference type="ARBA" id="ARBA00005189"/>
    </source>
</evidence>
<evidence type="ECO:0000259" key="7">
    <source>
        <dbReference type="SMART" id="SM00563"/>
    </source>
</evidence>
<keyword evidence="6" id="KW-0812">Transmembrane</keyword>
<dbReference type="RefSeq" id="WP_207364627.1">
    <property type="nucleotide sequence ID" value="NZ_JAFMYV010000004.1"/>
</dbReference>
<feature type="transmembrane region" description="Helical" evidence="6">
    <location>
        <begin position="12"/>
        <end position="34"/>
    </location>
</feature>
<sequence>MKKLIDYLLTPLYLLYFGLTLLLFHLAQLIAYWLGGRPAQKKVADWLNASIVYGWWLTGSSFRFQYDAPLPTNRPLLFVANHQSLFDISPILWFLRRQNPVFVAKVELSRGIPSISYNLRQSGAALIDRKDVRQSMGQLSRLGQELNKRRCSVVIFPEGTRSASNEPREFAPAGLAILLRKAPDALVVPIAIANTGHFNPRGLFPLRSFTRMSWTVLPPIDPTDASIEHVAERARTAIVEKLSAL</sequence>